<feature type="transmembrane region" description="Helical" evidence="2">
    <location>
        <begin position="64"/>
        <end position="85"/>
    </location>
</feature>
<dbReference type="EMBL" id="BTRK01000004">
    <property type="protein sequence ID" value="GMR49668.1"/>
    <property type="molecule type" value="Genomic_DNA"/>
</dbReference>
<evidence type="ECO:0000313" key="3">
    <source>
        <dbReference type="EMBL" id="GMR49668.1"/>
    </source>
</evidence>
<proteinExistence type="inferred from homology"/>
<feature type="transmembrane region" description="Helical" evidence="2">
    <location>
        <begin position="6"/>
        <end position="28"/>
    </location>
</feature>
<dbReference type="Proteomes" id="UP001328107">
    <property type="component" value="Unassembled WGS sequence"/>
</dbReference>
<dbReference type="AlphaFoldDB" id="A0AAN5CS15"/>
<keyword evidence="2" id="KW-1133">Transmembrane helix</keyword>
<name>A0AAN5CS15_9BILA</name>
<evidence type="ECO:0000313" key="4">
    <source>
        <dbReference type="Proteomes" id="UP001328107"/>
    </source>
</evidence>
<evidence type="ECO:0008006" key="5">
    <source>
        <dbReference type="Google" id="ProtNLM"/>
    </source>
</evidence>
<dbReference type="InterPro" id="IPR004151">
    <property type="entry name" value="7TM_GPCR_serpentine_rcpt_Sre"/>
</dbReference>
<dbReference type="Pfam" id="PF03125">
    <property type="entry name" value="Sre"/>
    <property type="match status" value="1"/>
</dbReference>
<protein>
    <recommendedName>
        <fullName evidence="5">G protein-coupled receptor</fullName>
    </recommendedName>
</protein>
<reference evidence="4" key="1">
    <citation type="submission" date="2022-10" db="EMBL/GenBank/DDBJ databases">
        <title>Genome assembly of Pristionchus species.</title>
        <authorList>
            <person name="Yoshida K."/>
            <person name="Sommer R.J."/>
        </authorList>
    </citation>
    <scope>NUCLEOTIDE SEQUENCE [LARGE SCALE GENOMIC DNA]</scope>
    <source>
        <strain evidence="4">RS5460</strain>
    </source>
</reference>
<feature type="transmembrane region" description="Helical" evidence="2">
    <location>
        <begin position="97"/>
        <end position="117"/>
    </location>
</feature>
<feature type="non-terminal residue" evidence="3">
    <location>
        <position position="1"/>
    </location>
</feature>
<evidence type="ECO:0000256" key="2">
    <source>
        <dbReference type="SAM" id="Phobius"/>
    </source>
</evidence>
<dbReference type="PANTHER" id="PTHR23128:SF132">
    <property type="entry name" value="SERPENTINE RECEPTOR, CLASS E (EPSILON)-RELATED"/>
    <property type="match status" value="1"/>
</dbReference>
<dbReference type="GO" id="GO:0007606">
    <property type="term" value="P:sensory perception of chemical stimulus"/>
    <property type="evidence" value="ECO:0007669"/>
    <property type="project" value="InterPro"/>
</dbReference>
<keyword evidence="2" id="KW-0472">Membrane</keyword>
<dbReference type="PANTHER" id="PTHR23128">
    <property type="entry name" value="SERPENTINE RECEPTOR, CLASS E (EPSILON)-RELATED"/>
    <property type="match status" value="1"/>
</dbReference>
<keyword evidence="2" id="KW-0812">Transmembrane</keyword>
<dbReference type="GO" id="GO:0016020">
    <property type="term" value="C:membrane"/>
    <property type="evidence" value="ECO:0007669"/>
    <property type="project" value="InterPro"/>
</dbReference>
<keyword evidence="4" id="KW-1185">Reference proteome</keyword>
<sequence>IHPNLPILVALGFFLVVVPTVIATTIVFHNKKRCRTILMSTNYTLSVKYQLEENMRAFKFLEFILFWGVVSISASGTVLLIASIFKHEGNVVCICGAAYEMFAMISFAGGASTIVLSQPPWRIALMMKLRRFQRRFFCHHSKVDSDVSSSSAFRLPQSLREART</sequence>
<evidence type="ECO:0000256" key="1">
    <source>
        <dbReference type="ARBA" id="ARBA00006803"/>
    </source>
</evidence>
<gene>
    <name evidence="3" type="ORF">PMAYCL1PPCAC_19863</name>
</gene>
<organism evidence="3 4">
    <name type="scientific">Pristionchus mayeri</name>
    <dbReference type="NCBI Taxonomy" id="1317129"/>
    <lineage>
        <taxon>Eukaryota</taxon>
        <taxon>Metazoa</taxon>
        <taxon>Ecdysozoa</taxon>
        <taxon>Nematoda</taxon>
        <taxon>Chromadorea</taxon>
        <taxon>Rhabditida</taxon>
        <taxon>Rhabditina</taxon>
        <taxon>Diplogasteromorpha</taxon>
        <taxon>Diplogasteroidea</taxon>
        <taxon>Neodiplogasteridae</taxon>
        <taxon>Pristionchus</taxon>
    </lineage>
</organism>
<comment type="similarity">
    <text evidence="1">Belongs to the nematode receptor-like protein sre family.</text>
</comment>
<comment type="caution">
    <text evidence="3">The sequence shown here is derived from an EMBL/GenBank/DDBJ whole genome shotgun (WGS) entry which is preliminary data.</text>
</comment>
<accession>A0AAN5CS15</accession>